<comment type="catalytic activity">
    <reaction evidence="16 17">
        <text>riboflavin + CTP = CDP + FMN + H(+)</text>
        <dbReference type="Rhea" id="RHEA:25021"/>
        <dbReference type="ChEBI" id="CHEBI:15378"/>
        <dbReference type="ChEBI" id="CHEBI:37563"/>
        <dbReference type="ChEBI" id="CHEBI:57986"/>
        <dbReference type="ChEBI" id="CHEBI:58069"/>
        <dbReference type="ChEBI" id="CHEBI:58210"/>
        <dbReference type="EC" id="2.7.1.161"/>
    </reaction>
</comment>
<dbReference type="GO" id="GO:0000166">
    <property type="term" value="F:nucleotide binding"/>
    <property type="evidence" value="ECO:0007669"/>
    <property type="project" value="UniProtKB-UniRule"/>
</dbReference>
<dbReference type="InterPro" id="IPR023470">
    <property type="entry name" value="Riboflavin_kinase_archaeal"/>
</dbReference>
<dbReference type="PANTHER" id="PTHR40706:SF1">
    <property type="entry name" value="RIBOFLAVIN KINASE"/>
    <property type="match status" value="1"/>
</dbReference>
<gene>
    <name evidence="17" type="primary">ribK</name>
    <name evidence="19" type="ORF">ACFO0N_16460</name>
</gene>
<evidence type="ECO:0000313" key="19">
    <source>
        <dbReference type="EMBL" id="MFC4359536.1"/>
    </source>
</evidence>
<dbReference type="EC" id="2.7.1.161" evidence="4 17"/>
<keyword evidence="7 17" id="KW-0288">FMN</keyword>
<name>A0ABD5PFI8_9EURY</name>
<dbReference type="InterPro" id="IPR039063">
    <property type="entry name" value="RibK_CTP-dep"/>
</dbReference>
<comment type="pathway">
    <text evidence="2 17">Cofactor biosynthesis; FMN biosynthesis; FMN from riboflavin (CTP route): step 1/1.</text>
</comment>
<comment type="cofactor">
    <cofactor evidence="17">
        <name>Mg(2+)</name>
        <dbReference type="ChEBI" id="CHEBI:18420"/>
    </cofactor>
    <text evidence="17">Binds 1 Mg(2+) ion per subunit.</text>
</comment>
<dbReference type="InterPro" id="IPR023465">
    <property type="entry name" value="Riboflavin_kinase_dom_sf"/>
</dbReference>
<comment type="similarity">
    <text evidence="3 17">Belongs to the archaeal riboflavin kinase family.</text>
</comment>
<evidence type="ECO:0000256" key="2">
    <source>
        <dbReference type="ARBA" id="ARBA00005219"/>
    </source>
</evidence>
<dbReference type="AlphaFoldDB" id="A0ABD5PFI8"/>
<proteinExistence type="inferred from homology"/>
<evidence type="ECO:0000256" key="11">
    <source>
        <dbReference type="ARBA" id="ARBA00022777"/>
    </source>
</evidence>
<feature type="binding site" evidence="17">
    <location>
        <position position="138"/>
    </location>
    <ligand>
        <name>Mg(2+)</name>
        <dbReference type="ChEBI" id="CHEBI:18420"/>
    </ligand>
</feature>
<feature type="binding site" evidence="17">
    <location>
        <position position="229"/>
    </location>
    <ligand>
        <name>FMN</name>
        <dbReference type="ChEBI" id="CHEBI:58210"/>
    </ligand>
</feature>
<comment type="caution">
    <text evidence="17">Lacks conserved residue(s) required for the propagation of feature annotation.</text>
</comment>
<keyword evidence="10 17" id="KW-0547">Nucleotide-binding</keyword>
<comment type="function">
    <text evidence="1 17">Catalyzes the CTP-dependent phosphorylation of riboflavin (vitamin B2) to form flavin mononucleotide (FMN).</text>
</comment>
<dbReference type="GO" id="GO:0016301">
    <property type="term" value="F:kinase activity"/>
    <property type="evidence" value="ECO:0007669"/>
    <property type="project" value="UniProtKB-UniRule"/>
</dbReference>
<evidence type="ECO:0000256" key="8">
    <source>
        <dbReference type="ARBA" id="ARBA00022679"/>
    </source>
</evidence>
<dbReference type="CDD" id="cd00090">
    <property type="entry name" value="HTH_ARSR"/>
    <property type="match status" value="1"/>
</dbReference>
<feature type="binding site" evidence="17">
    <location>
        <begin position="234"/>
        <end position="237"/>
    </location>
    <ligand>
        <name>CDP</name>
        <dbReference type="ChEBI" id="CHEBI:58069"/>
    </ligand>
</feature>
<dbReference type="GO" id="GO:0016773">
    <property type="term" value="F:phosphotransferase activity, alcohol group as acceptor"/>
    <property type="evidence" value="ECO:0007669"/>
    <property type="project" value="UniProtKB-UniRule"/>
</dbReference>
<accession>A0ABD5PFI8</accession>
<evidence type="ECO:0000256" key="9">
    <source>
        <dbReference type="ARBA" id="ARBA00022723"/>
    </source>
</evidence>
<keyword evidence="11 17" id="KW-0418">Kinase</keyword>
<keyword evidence="20" id="KW-1185">Reference proteome</keyword>
<feature type="binding site" evidence="17">
    <location>
        <position position="140"/>
    </location>
    <ligand>
        <name>Mg(2+)</name>
        <dbReference type="ChEBI" id="CHEBI:18420"/>
    </ligand>
</feature>
<feature type="binding site" evidence="17">
    <location>
        <begin position="109"/>
        <end position="114"/>
    </location>
    <ligand>
        <name>CDP</name>
        <dbReference type="ChEBI" id="CHEBI:58069"/>
    </ligand>
</feature>
<evidence type="ECO:0000313" key="20">
    <source>
        <dbReference type="Proteomes" id="UP001595921"/>
    </source>
</evidence>
<evidence type="ECO:0000256" key="7">
    <source>
        <dbReference type="ARBA" id="ARBA00022643"/>
    </source>
</evidence>
<protein>
    <recommendedName>
        <fullName evidence="5 17">Riboflavin kinase</fullName>
        <shortName evidence="17">RFK</shortName>
        <ecNumber evidence="4 17">2.7.1.161</ecNumber>
    </recommendedName>
    <alternativeName>
        <fullName evidence="14 17">CTP-dependent riboflavin kinase</fullName>
    </alternativeName>
    <alternativeName>
        <fullName evidence="15 17">CTP:riboflavin 5'-phosphotransferase</fullName>
    </alternativeName>
    <alternativeName>
        <fullName evidence="13 17">Flavokinase</fullName>
    </alternativeName>
</protein>
<dbReference type="HAMAP" id="MF_01285">
    <property type="entry name" value="Riboflavin_kinase"/>
    <property type="match status" value="1"/>
</dbReference>
<dbReference type="GO" id="GO:0000287">
    <property type="term" value="F:magnesium ion binding"/>
    <property type="evidence" value="ECO:0007669"/>
    <property type="project" value="UniProtKB-UniRule"/>
</dbReference>
<dbReference type="Pfam" id="PF01982">
    <property type="entry name" value="CTP-dep_RFKase"/>
    <property type="match status" value="1"/>
</dbReference>
<reference evidence="19 20" key="1">
    <citation type="journal article" date="2019" name="Int. J. Syst. Evol. Microbiol.">
        <title>The Global Catalogue of Microorganisms (GCM) 10K type strain sequencing project: providing services to taxonomists for standard genome sequencing and annotation.</title>
        <authorList>
            <consortium name="The Broad Institute Genomics Platform"/>
            <consortium name="The Broad Institute Genome Sequencing Center for Infectious Disease"/>
            <person name="Wu L."/>
            <person name="Ma J."/>
        </authorList>
    </citation>
    <scope>NUCLEOTIDE SEQUENCE [LARGE SCALE GENOMIC DNA]</scope>
    <source>
        <strain evidence="19 20">CGMCC 1.12553</strain>
    </source>
</reference>
<dbReference type="Gene3D" id="1.10.10.10">
    <property type="entry name" value="Winged helix-like DNA-binding domain superfamily/Winged helix DNA-binding domain"/>
    <property type="match status" value="1"/>
</dbReference>
<evidence type="ECO:0000256" key="10">
    <source>
        <dbReference type="ARBA" id="ARBA00022741"/>
    </source>
</evidence>
<feature type="domain" description="Riboflavin kinase" evidence="18">
    <location>
        <begin position="106"/>
        <end position="252"/>
    </location>
</feature>
<evidence type="ECO:0000256" key="14">
    <source>
        <dbReference type="ARBA" id="ARBA00030544"/>
    </source>
</evidence>
<evidence type="ECO:0000256" key="4">
    <source>
        <dbReference type="ARBA" id="ARBA00011987"/>
    </source>
</evidence>
<dbReference type="SUPFAM" id="SSF46785">
    <property type="entry name" value="Winged helix' DNA-binding domain"/>
    <property type="match status" value="1"/>
</dbReference>
<dbReference type="InterPro" id="IPR036388">
    <property type="entry name" value="WH-like_DNA-bd_sf"/>
</dbReference>
<dbReference type="RefSeq" id="WP_267621659.1">
    <property type="nucleotide sequence ID" value="NZ_JAODIW010000006.1"/>
</dbReference>
<dbReference type="InterPro" id="IPR036390">
    <property type="entry name" value="WH_DNA-bd_sf"/>
</dbReference>
<dbReference type="GO" id="GO:0009398">
    <property type="term" value="P:FMN biosynthetic process"/>
    <property type="evidence" value="ECO:0007669"/>
    <property type="project" value="UniProtKB-UniRule"/>
</dbReference>
<dbReference type="PANTHER" id="PTHR40706">
    <property type="entry name" value="RIBOFLAVIN KINASE"/>
    <property type="match status" value="1"/>
</dbReference>
<evidence type="ECO:0000256" key="12">
    <source>
        <dbReference type="ARBA" id="ARBA00022842"/>
    </source>
</evidence>
<evidence type="ECO:0000256" key="16">
    <source>
        <dbReference type="ARBA" id="ARBA00047857"/>
    </source>
</evidence>
<dbReference type="SUPFAM" id="SSF82114">
    <property type="entry name" value="Riboflavin kinase-like"/>
    <property type="match status" value="1"/>
</dbReference>
<dbReference type="EMBL" id="JBHSDS010000008">
    <property type="protein sequence ID" value="MFC4359536.1"/>
    <property type="molecule type" value="Genomic_DNA"/>
</dbReference>
<sequence>MAETAAATAVGPDEVAALKHVALDGGLTGPVKVSCSGLASRLDASTQTASRRLQRLEAAGLVDRDVVSDGQWVELTPAGKSRLREEYEQYRRLFESAASVSLRGTVTGGMGEGRHYISLPGYMEQFRERLGYEPFPGTLNVDLDEESVRARAAVSSLDPVPIDGWEDEERTFGPASCYEATVRRADDEATGGDGVEDTDVDGNADGDEIAAPAHIIVPERTHHDETQLEVIAPAKLRDELGLDDGDAVVVRVEDAE</sequence>
<evidence type="ECO:0000259" key="18">
    <source>
        <dbReference type="Pfam" id="PF01982"/>
    </source>
</evidence>
<keyword evidence="6 17" id="KW-0285">Flavoprotein</keyword>
<keyword evidence="8 17" id="KW-0808">Transferase</keyword>
<evidence type="ECO:0000256" key="5">
    <source>
        <dbReference type="ARBA" id="ARBA00017394"/>
    </source>
</evidence>
<comment type="caution">
    <text evidence="19">The sequence shown here is derived from an EMBL/GenBank/DDBJ whole genome shotgun (WGS) entry which is preliminary data.</text>
</comment>
<keyword evidence="12 17" id="KW-0460">Magnesium</keyword>
<keyword evidence="9 17" id="KW-0479">Metal-binding</keyword>
<evidence type="ECO:0000256" key="17">
    <source>
        <dbReference type="HAMAP-Rule" id="MF_01285"/>
    </source>
</evidence>
<evidence type="ECO:0000256" key="15">
    <source>
        <dbReference type="ARBA" id="ARBA00033116"/>
    </source>
</evidence>
<evidence type="ECO:0000256" key="3">
    <source>
        <dbReference type="ARBA" id="ARBA00006428"/>
    </source>
</evidence>
<dbReference type="InterPro" id="IPR011991">
    <property type="entry name" value="ArsR-like_HTH"/>
</dbReference>
<feature type="binding site" evidence="17">
    <location>
        <position position="221"/>
    </location>
    <ligand>
        <name>FMN</name>
        <dbReference type="ChEBI" id="CHEBI:58210"/>
    </ligand>
</feature>
<dbReference type="Gene3D" id="2.40.30.30">
    <property type="entry name" value="Riboflavin kinase-like"/>
    <property type="match status" value="1"/>
</dbReference>
<evidence type="ECO:0000256" key="13">
    <source>
        <dbReference type="ARBA" id="ARBA00029789"/>
    </source>
</evidence>
<organism evidence="19 20">
    <name type="scientific">Halobium salinum</name>
    <dbReference type="NCBI Taxonomy" id="1364940"/>
    <lineage>
        <taxon>Archaea</taxon>
        <taxon>Methanobacteriati</taxon>
        <taxon>Methanobacteriota</taxon>
        <taxon>Stenosarchaea group</taxon>
        <taxon>Halobacteria</taxon>
        <taxon>Halobacteriales</taxon>
        <taxon>Haloferacaceae</taxon>
        <taxon>Halobium</taxon>
    </lineage>
</organism>
<dbReference type="InterPro" id="IPR023602">
    <property type="entry name" value="Riboflavin_kinase_CTP-dep"/>
</dbReference>
<evidence type="ECO:0000256" key="1">
    <source>
        <dbReference type="ARBA" id="ARBA00003072"/>
    </source>
</evidence>
<evidence type="ECO:0000256" key="6">
    <source>
        <dbReference type="ARBA" id="ARBA00022630"/>
    </source>
</evidence>
<dbReference type="Proteomes" id="UP001595921">
    <property type="component" value="Unassembled WGS sequence"/>
</dbReference>